<dbReference type="RefSeq" id="WP_158028069.1">
    <property type="nucleotide sequence ID" value="NZ_BMHG01000001.1"/>
</dbReference>
<evidence type="ECO:0000259" key="4">
    <source>
        <dbReference type="PROSITE" id="PS51118"/>
    </source>
</evidence>
<comment type="caution">
    <text evidence="5">The sequence shown here is derived from an EMBL/GenBank/DDBJ whole genome shotgun (WGS) entry which is preliminary data.</text>
</comment>
<keyword evidence="1" id="KW-0805">Transcription regulation</keyword>
<dbReference type="EMBL" id="WBJY01000001">
    <property type="protein sequence ID" value="KAB1649479.1"/>
    <property type="molecule type" value="Genomic_DNA"/>
</dbReference>
<name>A0A6H9WEX6_9MICO</name>
<dbReference type="PANTHER" id="PTHR33204:SF18">
    <property type="entry name" value="TRANSCRIPTIONAL REGULATORY PROTEIN"/>
    <property type="match status" value="1"/>
</dbReference>
<organism evidence="5 6">
    <name type="scientific">Pseudoclavibacter endophyticus</name>
    <dbReference type="NCBI Taxonomy" id="1778590"/>
    <lineage>
        <taxon>Bacteria</taxon>
        <taxon>Bacillati</taxon>
        <taxon>Actinomycetota</taxon>
        <taxon>Actinomycetes</taxon>
        <taxon>Micrococcales</taxon>
        <taxon>Microbacteriaceae</taxon>
        <taxon>Pseudoclavibacter</taxon>
    </lineage>
</organism>
<dbReference type="InterPro" id="IPR036390">
    <property type="entry name" value="WH_DNA-bd_sf"/>
</dbReference>
<evidence type="ECO:0000256" key="2">
    <source>
        <dbReference type="ARBA" id="ARBA00023125"/>
    </source>
</evidence>
<dbReference type="GO" id="GO:0003677">
    <property type="term" value="F:DNA binding"/>
    <property type="evidence" value="ECO:0007669"/>
    <property type="project" value="UniProtKB-KW"/>
</dbReference>
<keyword evidence="6" id="KW-1185">Reference proteome</keyword>
<dbReference type="Proteomes" id="UP000431744">
    <property type="component" value="Unassembled WGS sequence"/>
</dbReference>
<dbReference type="SUPFAM" id="SSF46785">
    <property type="entry name" value="Winged helix' DNA-binding domain"/>
    <property type="match status" value="1"/>
</dbReference>
<dbReference type="Pfam" id="PF01638">
    <property type="entry name" value="HxlR"/>
    <property type="match status" value="1"/>
</dbReference>
<dbReference type="Gene3D" id="1.10.10.10">
    <property type="entry name" value="Winged helix-like DNA-binding domain superfamily/Winged helix DNA-binding domain"/>
    <property type="match status" value="1"/>
</dbReference>
<evidence type="ECO:0000256" key="1">
    <source>
        <dbReference type="ARBA" id="ARBA00023015"/>
    </source>
</evidence>
<accession>A0A6H9WEX6</accession>
<dbReference type="InterPro" id="IPR002577">
    <property type="entry name" value="HTH_HxlR"/>
</dbReference>
<sequence>MRVKSYRQVCGVAGALDVIGDRWALLVVRELLIRRQARFTELQAGLPGVAPNLLTKRLRELEAHDVVVREAARGAGGVTVYRLTPRGLELDRVVRELLAWGAPTVAAMPAGSAFQMHWLSLPAATTLRDSRPQEPRVVVRFGDLADGFDVIVDAGEVHVGPCDYDAIPDTVVTGPGRPLTRLICGEVTVAGAADEGITVTGDRAALERVVPAA</sequence>
<proteinExistence type="predicted"/>
<keyword evidence="3" id="KW-0804">Transcription</keyword>
<dbReference type="PANTHER" id="PTHR33204">
    <property type="entry name" value="TRANSCRIPTIONAL REGULATOR, MARR FAMILY"/>
    <property type="match status" value="1"/>
</dbReference>
<evidence type="ECO:0000313" key="6">
    <source>
        <dbReference type="Proteomes" id="UP000431744"/>
    </source>
</evidence>
<dbReference type="AlphaFoldDB" id="A0A6H9WEX6"/>
<gene>
    <name evidence="5" type="ORF">F8O04_04235</name>
</gene>
<protein>
    <submittedName>
        <fullName evidence="5">Helix-turn-helix transcriptional regulator</fullName>
    </submittedName>
</protein>
<reference evidence="5 6" key="1">
    <citation type="submission" date="2019-09" db="EMBL/GenBank/DDBJ databases">
        <title>Phylogeny of genus Pseudoclavibacter and closely related genus.</title>
        <authorList>
            <person name="Li Y."/>
        </authorList>
    </citation>
    <scope>NUCLEOTIDE SEQUENCE [LARGE SCALE GENOMIC DNA]</scope>
    <source>
        <strain evidence="5 6">EGI 60007</strain>
    </source>
</reference>
<dbReference type="OrthoDB" id="9792527at2"/>
<evidence type="ECO:0000313" key="5">
    <source>
        <dbReference type="EMBL" id="KAB1649479.1"/>
    </source>
</evidence>
<dbReference type="InterPro" id="IPR036388">
    <property type="entry name" value="WH-like_DNA-bd_sf"/>
</dbReference>
<keyword evidence="2" id="KW-0238">DNA-binding</keyword>
<dbReference type="PROSITE" id="PS51118">
    <property type="entry name" value="HTH_HXLR"/>
    <property type="match status" value="1"/>
</dbReference>
<evidence type="ECO:0000256" key="3">
    <source>
        <dbReference type="ARBA" id="ARBA00023163"/>
    </source>
</evidence>
<feature type="domain" description="HTH hxlR-type" evidence="4">
    <location>
        <begin position="10"/>
        <end position="109"/>
    </location>
</feature>